<proteinExistence type="predicted"/>
<evidence type="ECO:0000313" key="1">
    <source>
        <dbReference type="EMBL" id="GMR31448.1"/>
    </source>
</evidence>
<accession>A0AAN4YZW0</accession>
<keyword evidence="2" id="KW-1185">Reference proteome</keyword>
<organism evidence="1 2">
    <name type="scientific">Pristionchus mayeri</name>
    <dbReference type="NCBI Taxonomy" id="1317129"/>
    <lineage>
        <taxon>Eukaryota</taxon>
        <taxon>Metazoa</taxon>
        <taxon>Ecdysozoa</taxon>
        <taxon>Nematoda</taxon>
        <taxon>Chromadorea</taxon>
        <taxon>Rhabditida</taxon>
        <taxon>Rhabditina</taxon>
        <taxon>Diplogasteromorpha</taxon>
        <taxon>Diplogasteroidea</taxon>
        <taxon>Neodiplogasteridae</taxon>
        <taxon>Pristionchus</taxon>
    </lineage>
</organism>
<dbReference type="PANTHER" id="PTHR33845">
    <property type="entry name" value="C2H2-TYPE DOMAIN-CONTAINING PROTEIN"/>
    <property type="match status" value="1"/>
</dbReference>
<sequence length="612" mass="70604">MADYIPGLTTRKFWNAKRRARTMKPVKPPAIQRQRYQPIRVNHFVTFITSDNVVVGLPYGVKVVKYSDGSKDVVPNTIRLQSHAEIIRMFTAHMKQQNKGHLLLSETTMYEILRRCGATRSHALTCIDYYLSQGSNAFDDLEELIDSLMYSALLDPDLHKLLKFNLQQSKQYLRTDYRMHIKWESQVADHCISHSLSDTSNAAFTYTGTRHDHLLRCPSCKLLESTFNQIDNVIEDLSSEMIVFDETLTKRLEEMRIRLDQDKEHIMEMKKHLMRVVFTNRERERIIEELNDDEAMATIDYAQKFLPMWKREDQRLYFAKKDKHFYLTFDNVFNICLGITYHICHVLAKKRGHFVEHTFVHVLDTSKQDSHTVIQLLDHVLSKLRIVDIKSLSIRSDNAGAYKSLATIASIPELLRRHGVIVKSYSFSESQNGKSSCDRMAAQIKRRVRDYVDQKKSASNAKEFFKAISESGLKGLSVYRATVARGTEKQEKEYAKVLSPKIDHIGDYGHFVFDGNSVTVWKFFGFGPGITFKNLKGFDRKFAAVDDEGGLVATVESKNADDLLLARGEDPMAFWTAKKWLSTMMPMEWIKQGRSFPLVRVSRDYSLALSAE</sequence>
<dbReference type="AlphaFoldDB" id="A0AAN4YZW0"/>
<protein>
    <submittedName>
        <fullName evidence="1">Uncharacterized protein</fullName>
    </submittedName>
</protein>
<name>A0AAN4YZW0_9BILA</name>
<dbReference type="Proteomes" id="UP001328107">
    <property type="component" value="Unassembled WGS sequence"/>
</dbReference>
<gene>
    <name evidence="1" type="ORF">PMAYCL1PPCAC_01643</name>
</gene>
<evidence type="ECO:0000313" key="2">
    <source>
        <dbReference type="Proteomes" id="UP001328107"/>
    </source>
</evidence>
<dbReference type="PANTHER" id="PTHR33845:SF1">
    <property type="entry name" value="C2H2-TYPE DOMAIN-CONTAINING PROTEIN"/>
    <property type="match status" value="1"/>
</dbReference>
<reference evidence="2" key="1">
    <citation type="submission" date="2022-10" db="EMBL/GenBank/DDBJ databases">
        <title>Genome assembly of Pristionchus species.</title>
        <authorList>
            <person name="Yoshida K."/>
            <person name="Sommer R.J."/>
        </authorList>
    </citation>
    <scope>NUCLEOTIDE SEQUENCE [LARGE SCALE GENOMIC DNA]</scope>
    <source>
        <strain evidence="2">RS5460</strain>
    </source>
</reference>
<dbReference type="EMBL" id="BTRK01000001">
    <property type="protein sequence ID" value="GMR31448.1"/>
    <property type="molecule type" value="Genomic_DNA"/>
</dbReference>
<comment type="caution">
    <text evidence="1">The sequence shown here is derived from an EMBL/GenBank/DDBJ whole genome shotgun (WGS) entry which is preliminary data.</text>
</comment>